<name>A0A9N9PC08_9GLOM</name>
<reference evidence="1" key="1">
    <citation type="submission" date="2021-06" db="EMBL/GenBank/DDBJ databases">
        <authorList>
            <person name="Kallberg Y."/>
            <person name="Tangrot J."/>
            <person name="Rosling A."/>
        </authorList>
    </citation>
    <scope>NUCLEOTIDE SEQUENCE</scope>
    <source>
        <strain evidence="1">IN212</strain>
    </source>
</reference>
<evidence type="ECO:0000313" key="2">
    <source>
        <dbReference type="Proteomes" id="UP000789396"/>
    </source>
</evidence>
<sequence length="116" mass="13534">LAQNVKVPRESTYDAEIYRILHNWLAKVHGFEITGQWHLEEIGDDAVIEVLATESIPKLEKHFEQVLEYADLLCSKEEAKHYYFWHDREFKNVHMSAKLQDATGKVQTIIDEAILP</sequence>
<accession>A0A9N9PC08</accession>
<organism evidence="1 2">
    <name type="scientific">Racocetra fulgida</name>
    <dbReference type="NCBI Taxonomy" id="60492"/>
    <lineage>
        <taxon>Eukaryota</taxon>
        <taxon>Fungi</taxon>
        <taxon>Fungi incertae sedis</taxon>
        <taxon>Mucoromycota</taxon>
        <taxon>Glomeromycotina</taxon>
        <taxon>Glomeromycetes</taxon>
        <taxon>Diversisporales</taxon>
        <taxon>Gigasporaceae</taxon>
        <taxon>Racocetra</taxon>
    </lineage>
</organism>
<keyword evidence="2" id="KW-1185">Reference proteome</keyword>
<dbReference type="Proteomes" id="UP000789396">
    <property type="component" value="Unassembled WGS sequence"/>
</dbReference>
<protein>
    <submittedName>
        <fullName evidence="1">17888_t:CDS:1</fullName>
    </submittedName>
</protein>
<gene>
    <name evidence="1" type="ORF">RFULGI_LOCUS18257</name>
</gene>
<evidence type="ECO:0000313" key="1">
    <source>
        <dbReference type="EMBL" id="CAG8806253.1"/>
    </source>
</evidence>
<comment type="caution">
    <text evidence="1">The sequence shown here is derived from an EMBL/GenBank/DDBJ whole genome shotgun (WGS) entry which is preliminary data.</text>
</comment>
<dbReference type="AlphaFoldDB" id="A0A9N9PC08"/>
<dbReference type="EMBL" id="CAJVPZ010078517">
    <property type="protein sequence ID" value="CAG8806253.1"/>
    <property type="molecule type" value="Genomic_DNA"/>
</dbReference>
<proteinExistence type="predicted"/>
<feature type="non-terminal residue" evidence="1">
    <location>
        <position position="116"/>
    </location>
</feature>
<dbReference type="OrthoDB" id="2434387at2759"/>